<dbReference type="CDD" id="cd00161">
    <property type="entry name" value="beta-trefoil_Ricin-like"/>
    <property type="match status" value="1"/>
</dbReference>
<evidence type="ECO:0000256" key="1">
    <source>
        <dbReference type="SAM" id="SignalP"/>
    </source>
</evidence>
<feature type="domain" description="Bacterial Ig-like" evidence="2">
    <location>
        <begin position="217"/>
        <end position="265"/>
    </location>
</feature>
<evidence type="ECO:0000313" key="6">
    <source>
        <dbReference type="Proteomes" id="UP000581087"/>
    </source>
</evidence>
<dbReference type="SUPFAM" id="SSF50370">
    <property type="entry name" value="Ricin B-like lectins"/>
    <property type="match status" value="1"/>
</dbReference>
<dbReference type="Proteomes" id="UP000292686">
    <property type="component" value="Unassembled WGS sequence"/>
</dbReference>
<gene>
    <name evidence="3" type="ORF">BJ972_003250</name>
    <name evidence="4" type="ORF">ESP50_12900</name>
</gene>
<reference evidence="4 5" key="1">
    <citation type="submission" date="2019-01" db="EMBL/GenBank/DDBJ databases">
        <title>Agromyces.</title>
        <authorList>
            <person name="Li J."/>
        </authorList>
    </citation>
    <scope>NUCLEOTIDE SEQUENCE [LARGE SCALE GENOMIC DNA]</scope>
    <source>
        <strain evidence="4 5">DSM 23870</strain>
    </source>
</reference>
<dbReference type="AlphaFoldDB" id="A0A4Q2M2U4"/>
<dbReference type="Proteomes" id="UP000581087">
    <property type="component" value="Unassembled WGS sequence"/>
</dbReference>
<dbReference type="EMBL" id="SDPM01000006">
    <property type="protein sequence ID" value="RXZ86088.1"/>
    <property type="molecule type" value="Genomic_DNA"/>
</dbReference>
<sequence>MRSTPRRTLRTLTALTGAVVLALSLSPATTPATAVTESTVVGSPEQFLIENVHAARKVLEIGNENAQKTGPGGAWTAAAAIFTRAAQPADIRAQAVTAYPVLGRDRTFVFTNDEGEVLARNANDSEHYRYLTLADVSIDDAAVDPYAQWTVVDAGGGAVYLQNVQRDRNGRTAALDMYNWATADGAEIQTYDAGTAAVQKWYLRSLTPEVAAFSGRTDRGVAPELPASRTARYSWGPSVELKPLTWDAPDASVWDVDGTVTITGTGTGFFGEDVTVTAEYLVGSVGDAVDAAMTTNVGTTVKQLRMHAPTRVERTVSGSETTVTAPVSWDWSGITDESLQQEGTLTIDAAAGTGFAARLVVTVVATETTNIVRGAGVHFGKKFGEGSGLSDGNRDAVGFSDWRSGGATNRVNPNTVMFYFDEPRQVTGASLFDRGGDSKRNIGQVTIQYRDLRGGWVDLPVADLTWPYTNPTAELALEVQSSPVLATGMRAVVSNKSNDTWMSLSEFEVYGPASANAR</sequence>
<organism evidence="4 5">
    <name type="scientific">Agromyces atrinae</name>
    <dbReference type="NCBI Taxonomy" id="592376"/>
    <lineage>
        <taxon>Bacteria</taxon>
        <taxon>Bacillati</taxon>
        <taxon>Actinomycetota</taxon>
        <taxon>Actinomycetes</taxon>
        <taxon>Micrococcales</taxon>
        <taxon>Microbacteriaceae</taxon>
        <taxon>Agromyces</taxon>
    </lineage>
</organism>
<dbReference type="EMBL" id="JACCBI010000001">
    <property type="protein sequence ID" value="NYD68731.1"/>
    <property type="molecule type" value="Genomic_DNA"/>
</dbReference>
<dbReference type="InterPro" id="IPR011081">
    <property type="entry name" value="Big_4"/>
</dbReference>
<reference evidence="3 6" key="2">
    <citation type="submission" date="2020-07" db="EMBL/GenBank/DDBJ databases">
        <title>Sequencing the genomes of 1000 actinobacteria strains.</title>
        <authorList>
            <person name="Klenk H.-P."/>
        </authorList>
    </citation>
    <scope>NUCLEOTIDE SEQUENCE [LARGE SCALE GENOMIC DNA]</scope>
    <source>
        <strain evidence="3 6">DSM 23870</strain>
    </source>
</reference>
<evidence type="ECO:0000313" key="3">
    <source>
        <dbReference type="EMBL" id="NYD68731.1"/>
    </source>
</evidence>
<dbReference type="OrthoDB" id="5041797at2"/>
<comment type="caution">
    <text evidence="4">The sequence shown here is derived from an EMBL/GenBank/DDBJ whole genome shotgun (WGS) entry which is preliminary data.</text>
</comment>
<dbReference type="RefSeq" id="WP_129175776.1">
    <property type="nucleotide sequence ID" value="NZ_JACCBI010000001.1"/>
</dbReference>
<name>A0A4Q2M2U4_9MICO</name>
<feature type="signal peptide" evidence="1">
    <location>
        <begin position="1"/>
        <end position="34"/>
    </location>
</feature>
<dbReference type="Gene3D" id="2.60.120.260">
    <property type="entry name" value="Galactose-binding domain-like"/>
    <property type="match status" value="1"/>
</dbReference>
<evidence type="ECO:0000313" key="4">
    <source>
        <dbReference type="EMBL" id="RXZ86088.1"/>
    </source>
</evidence>
<evidence type="ECO:0000259" key="2">
    <source>
        <dbReference type="Pfam" id="PF07532"/>
    </source>
</evidence>
<proteinExistence type="predicted"/>
<keyword evidence="1" id="KW-0732">Signal</keyword>
<keyword evidence="5" id="KW-1185">Reference proteome</keyword>
<accession>A0A4Q2M2U4</accession>
<dbReference type="Gene3D" id="2.80.10.50">
    <property type="match status" value="1"/>
</dbReference>
<feature type="chain" id="PRO_5036356909" description="Bacterial Ig-like domain-containing protein" evidence="1">
    <location>
        <begin position="35"/>
        <end position="518"/>
    </location>
</feature>
<dbReference type="InterPro" id="IPR035992">
    <property type="entry name" value="Ricin_B-like_lectins"/>
</dbReference>
<dbReference type="Pfam" id="PF07532">
    <property type="entry name" value="Big_4"/>
    <property type="match status" value="1"/>
</dbReference>
<protein>
    <recommendedName>
        <fullName evidence="2">Bacterial Ig-like domain-containing protein</fullName>
    </recommendedName>
</protein>
<evidence type="ECO:0000313" key="5">
    <source>
        <dbReference type="Proteomes" id="UP000292686"/>
    </source>
</evidence>